<accession>A0ABT8D619</accession>
<evidence type="ECO:0000313" key="2">
    <source>
        <dbReference type="Proteomes" id="UP001243846"/>
    </source>
</evidence>
<comment type="caution">
    <text evidence="1">The sequence shown here is derived from an EMBL/GenBank/DDBJ whole genome shotgun (WGS) entry which is preliminary data.</text>
</comment>
<dbReference type="EMBL" id="JAUFRC010000001">
    <property type="protein sequence ID" value="MDN3710679.1"/>
    <property type="molecule type" value="Genomic_DNA"/>
</dbReference>
<gene>
    <name evidence="1" type="ORF">QWZ10_00455</name>
</gene>
<protein>
    <submittedName>
        <fullName evidence="1">Uncharacterized protein</fullName>
    </submittedName>
</protein>
<dbReference type="Proteomes" id="UP001243846">
    <property type="component" value="Unassembled WGS sequence"/>
</dbReference>
<evidence type="ECO:0000313" key="1">
    <source>
        <dbReference type="EMBL" id="MDN3710679.1"/>
    </source>
</evidence>
<proteinExistence type="predicted"/>
<dbReference type="RefSeq" id="WP_377786265.1">
    <property type="nucleotide sequence ID" value="NZ_JBHUOC010000001.1"/>
</dbReference>
<keyword evidence="2" id="KW-1185">Reference proteome</keyword>
<sequence length="247" mass="25686">MAEAQFASRGIGTMLRELLGEFGAAGEVARGVGLPVPGGTPAPEKMQAFLAQAAGGAVATDTTPCPLTVVISARTRAGDVPLRGLSIYADAVKLGTTDQNGMLRSIASACEGRMRIKAVYENADRRVKREEFTLEITGIDAPARKATGGQARNFIGKVQVVFGSGEGGFPGDKDFVDSYSGSELATIAPTGPAELLVSVKMATLSLSVPYRNQNDRSETVASAPASGSVLCMPSAAEMQARYWGSRP</sequence>
<name>A0ABT8D619_9RHOB</name>
<organism evidence="1 2">
    <name type="scientific">Paracoccus cavernae</name>
    <dbReference type="NCBI Taxonomy" id="1571207"/>
    <lineage>
        <taxon>Bacteria</taxon>
        <taxon>Pseudomonadati</taxon>
        <taxon>Pseudomonadota</taxon>
        <taxon>Alphaproteobacteria</taxon>
        <taxon>Rhodobacterales</taxon>
        <taxon>Paracoccaceae</taxon>
        <taxon>Paracoccus</taxon>
    </lineage>
</organism>
<reference evidence="2" key="1">
    <citation type="journal article" date="2019" name="Int. J. Syst. Evol. Microbiol.">
        <title>The Global Catalogue of Microorganisms (GCM) 10K type strain sequencing project: providing services to taxonomists for standard genome sequencing and annotation.</title>
        <authorList>
            <consortium name="The Broad Institute Genomics Platform"/>
            <consortium name="The Broad Institute Genome Sequencing Center for Infectious Disease"/>
            <person name="Wu L."/>
            <person name="Ma J."/>
        </authorList>
    </citation>
    <scope>NUCLEOTIDE SEQUENCE [LARGE SCALE GENOMIC DNA]</scope>
    <source>
        <strain evidence="2">CECT 8482</strain>
    </source>
</reference>